<dbReference type="EMBL" id="CP017757">
    <property type="protein sequence ID" value="AQV94180.1"/>
    <property type="molecule type" value="Genomic_DNA"/>
</dbReference>
<dbReference type="PANTHER" id="PTHR46268">
    <property type="entry name" value="STRESS RESPONSE PROTEIN NHAX"/>
    <property type="match status" value="1"/>
</dbReference>
<keyword evidence="2" id="KW-0963">Cytoplasm</keyword>
<dbReference type="InterPro" id="IPR006016">
    <property type="entry name" value="UspA"/>
</dbReference>
<dbReference type="Gene3D" id="3.40.50.620">
    <property type="entry name" value="HUPs"/>
    <property type="match status" value="1"/>
</dbReference>
<dbReference type="PIRSF" id="PIRSF006276">
    <property type="entry name" value="UspA"/>
    <property type="match status" value="1"/>
</dbReference>
<organism evidence="4 5">
    <name type="scientific">Cupriavidus necator</name>
    <name type="common">Alcaligenes eutrophus</name>
    <name type="synonym">Ralstonia eutropha</name>
    <dbReference type="NCBI Taxonomy" id="106590"/>
    <lineage>
        <taxon>Bacteria</taxon>
        <taxon>Pseudomonadati</taxon>
        <taxon>Pseudomonadota</taxon>
        <taxon>Betaproteobacteria</taxon>
        <taxon>Burkholderiales</taxon>
        <taxon>Burkholderiaceae</taxon>
        <taxon>Cupriavidus</taxon>
    </lineage>
</organism>
<dbReference type="KEGG" id="cuh:BJN34_09795"/>
<dbReference type="AlphaFoldDB" id="A0A1U9UNK4"/>
<dbReference type="CDD" id="cd00293">
    <property type="entry name" value="USP-like"/>
    <property type="match status" value="1"/>
</dbReference>
<reference evidence="5" key="1">
    <citation type="submission" date="2017-02" db="EMBL/GenBank/DDBJ databases">
        <title>Complete genome sequence of Cupriavidus necator strain NH9, a 3-chlorobenzoate degrader.</title>
        <authorList>
            <person name="Moriuchi R."/>
            <person name="Dohra H."/>
            <person name="Ogawa N."/>
        </authorList>
    </citation>
    <scope>NUCLEOTIDE SEQUENCE [LARGE SCALE GENOMIC DNA]</scope>
    <source>
        <strain evidence="5">NH9</strain>
    </source>
</reference>
<dbReference type="Pfam" id="PF00582">
    <property type="entry name" value="Usp"/>
    <property type="match status" value="1"/>
</dbReference>
<name>A0A1U9UNK4_CUPNE</name>
<proteinExistence type="inferred from homology"/>
<accession>A0A1U9UNK4</accession>
<evidence type="ECO:0000256" key="1">
    <source>
        <dbReference type="ARBA" id="ARBA00008791"/>
    </source>
</evidence>
<sequence>MFKHLLVAVDGSPLAEAAFTKAMEIASETNAEITVVRACPDYHVFSSVETLSDAREAYTRGAKEEAQRYLESLQHQASNVGVRCSTTYVVDDHPYDAIIRTAEGEKCDLIVMASHGRRGVKGLLIGSETQKVLTHSKIPVLVYR</sequence>
<dbReference type="GO" id="GO:0005737">
    <property type="term" value="C:cytoplasm"/>
    <property type="evidence" value="ECO:0007669"/>
    <property type="project" value="UniProtKB-SubCell"/>
</dbReference>
<dbReference type="SUPFAM" id="SSF52402">
    <property type="entry name" value="Adenine nucleotide alpha hydrolases-like"/>
    <property type="match status" value="1"/>
</dbReference>
<protein>
    <recommendedName>
        <fullName evidence="2">Universal stress protein</fullName>
    </recommendedName>
</protein>
<dbReference type="OrthoDB" id="5295044at2"/>
<gene>
    <name evidence="4" type="ORF">BJN34_09795</name>
</gene>
<comment type="subcellular location">
    <subcellularLocation>
        <location evidence="2">Cytoplasm</location>
    </subcellularLocation>
</comment>
<feature type="domain" description="UspA" evidence="3">
    <location>
        <begin position="1"/>
        <end position="144"/>
    </location>
</feature>
<dbReference type="PANTHER" id="PTHR46268:SF15">
    <property type="entry name" value="UNIVERSAL STRESS PROTEIN HP_0031"/>
    <property type="match status" value="1"/>
</dbReference>
<dbReference type="Proteomes" id="UP000189627">
    <property type="component" value="Chromosome 1"/>
</dbReference>
<dbReference type="InterPro" id="IPR006015">
    <property type="entry name" value="Universal_stress_UspA"/>
</dbReference>
<dbReference type="InterPro" id="IPR014729">
    <property type="entry name" value="Rossmann-like_a/b/a_fold"/>
</dbReference>
<evidence type="ECO:0000259" key="3">
    <source>
        <dbReference type="Pfam" id="PF00582"/>
    </source>
</evidence>
<evidence type="ECO:0000313" key="4">
    <source>
        <dbReference type="EMBL" id="AQV94180.1"/>
    </source>
</evidence>
<evidence type="ECO:0000256" key="2">
    <source>
        <dbReference type="PIRNR" id="PIRNR006276"/>
    </source>
</evidence>
<evidence type="ECO:0000313" key="5">
    <source>
        <dbReference type="Proteomes" id="UP000189627"/>
    </source>
</evidence>
<comment type="similarity">
    <text evidence="1 2">Belongs to the universal stress protein A family.</text>
</comment>
<dbReference type="PRINTS" id="PR01438">
    <property type="entry name" value="UNVRSLSTRESS"/>
</dbReference>
<dbReference type="RefSeq" id="WP_078196448.1">
    <property type="nucleotide sequence ID" value="NZ_CP017757.2"/>
</dbReference>